<reference evidence="2 3" key="1">
    <citation type="journal article" date="2012" name="Stand. Genomic Sci.">
        <title>Genome sequence of the orange-pigmented seawater bacterium Owenweeksia hongkongensis type strain (UST20020801(T)).</title>
        <authorList>
            <person name="Riedel T."/>
            <person name="Held B."/>
            <person name="Nolan M."/>
            <person name="Lucas S."/>
            <person name="Lapidus A."/>
            <person name="Tice H."/>
            <person name="Del Rio T.G."/>
            <person name="Cheng J.F."/>
            <person name="Han C."/>
            <person name="Tapia R."/>
            <person name="Goodwin L.A."/>
            <person name="Pitluck S."/>
            <person name="Liolios K."/>
            <person name="Mavromatis K."/>
            <person name="Pagani I."/>
            <person name="Ivanova N."/>
            <person name="Mikhailova N."/>
            <person name="Pati A."/>
            <person name="Chen A."/>
            <person name="Palaniappan K."/>
            <person name="Rohde M."/>
            <person name="Tindall B.J."/>
            <person name="Detter J.C."/>
            <person name="Goker M."/>
            <person name="Woyke T."/>
            <person name="Bristow J."/>
            <person name="Eisen J.A."/>
            <person name="Markowitz V."/>
            <person name="Hugenholtz P."/>
            <person name="Klenk H.P."/>
            <person name="Kyrpides N.C."/>
        </authorList>
    </citation>
    <scope>NUCLEOTIDE SEQUENCE</scope>
    <source>
        <strain evidence="3">DSM 17368 / JCM 12287 / NRRL B-23963</strain>
    </source>
</reference>
<evidence type="ECO:0000256" key="1">
    <source>
        <dbReference type="ARBA" id="ARBA00022679"/>
    </source>
</evidence>
<gene>
    <name evidence="2" type="ordered locus">Oweho_2270</name>
</gene>
<dbReference type="eggNOG" id="COG0615">
    <property type="taxonomic scope" value="Bacteria"/>
</dbReference>
<dbReference type="HOGENOM" id="CLU_1029904_0_0_10"/>
<dbReference type="KEGG" id="oho:Oweho_2270"/>
<sequence>MNSVQGFFIDVSSELTFVANVKFLKILESLKIKQPEYFLLIGAGRGGTSLLASMIDYHPKVKVGFERFAFDFLLGEKLESEDKNDINSRLEAFNKSCKEEAVLSKGLWGNKITTEQILALEDCQDIPPNGSILEFIRKVVRSQKVIFIVRDGRHCILSKMKRTGQGYETALQRWKYSTKVLNEFSKQGVNLHLCRYEDLLQNPEGELCRICEFLGVQFERDMLKGPSNSMMPEMYAGKGLRPVSELTEEQKLWTKDIKKELEQLGYLNDN</sequence>
<keyword evidence="1 2" id="KW-0808">Transferase</keyword>
<evidence type="ECO:0000313" key="2">
    <source>
        <dbReference type="EMBL" id="AEV33243.1"/>
    </source>
</evidence>
<name>G8R5G9_OWEHD</name>
<dbReference type="AlphaFoldDB" id="G8R5G9"/>
<dbReference type="EMBL" id="CP003156">
    <property type="protein sequence ID" value="AEV33243.1"/>
    <property type="molecule type" value="Genomic_DNA"/>
</dbReference>
<dbReference type="SUPFAM" id="SSF52540">
    <property type="entry name" value="P-loop containing nucleoside triphosphate hydrolases"/>
    <property type="match status" value="1"/>
</dbReference>
<dbReference type="Pfam" id="PF13469">
    <property type="entry name" value="Sulfotransfer_3"/>
    <property type="match status" value="1"/>
</dbReference>
<dbReference type="InterPro" id="IPR027417">
    <property type="entry name" value="P-loop_NTPase"/>
</dbReference>
<accession>G8R5G9</accession>
<proteinExistence type="predicted"/>
<dbReference type="OrthoDB" id="5432096at2"/>
<organism evidence="2 3">
    <name type="scientific">Owenweeksia hongkongensis (strain DSM 17368 / CIP 108786 / JCM 12287 / NRRL B-23963 / UST20020801)</name>
    <dbReference type="NCBI Taxonomy" id="926562"/>
    <lineage>
        <taxon>Bacteria</taxon>
        <taxon>Pseudomonadati</taxon>
        <taxon>Bacteroidota</taxon>
        <taxon>Flavobacteriia</taxon>
        <taxon>Flavobacteriales</taxon>
        <taxon>Owenweeksiaceae</taxon>
        <taxon>Owenweeksia</taxon>
    </lineage>
</organism>
<dbReference type="InterPro" id="IPR026634">
    <property type="entry name" value="TPST-like"/>
</dbReference>
<protein>
    <submittedName>
        <fullName evidence="2">Sulfotransferase family protein</fullName>
    </submittedName>
</protein>
<dbReference type="STRING" id="926562.Oweho_2270"/>
<dbReference type="Proteomes" id="UP000005631">
    <property type="component" value="Chromosome"/>
</dbReference>
<dbReference type="PANTHER" id="PTHR12788">
    <property type="entry name" value="PROTEIN-TYROSINE SULFOTRANSFERASE 2"/>
    <property type="match status" value="1"/>
</dbReference>
<evidence type="ECO:0000313" key="3">
    <source>
        <dbReference type="Proteomes" id="UP000005631"/>
    </source>
</evidence>
<dbReference type="GO" id="GO:0008476">
    <property type="term" value="F:protein-tyrosine sulfotransferase activity"/>
    <property type="evidence" value="ECO:0007669"/>
    <property type="project" value="InterPro"/>
</dbReference>
<keyword evidence="3" id="KW-1185">Reference proteome</keyword>
<dbReference type="Gene3D" id="3.40.50.300">
    <property type="entry name" value="P-loop containing nucleotide triphosphate hydrolases"/>
    <property type="match status" value="1"/>
</dbReference>
<dbReference type="PANTHER" id="PTHR12788:SF10">
    <property type="entry name" value="PROTEIN-TYROSINE SULFOTRANSFERASE"/>
    <property type="match status" value="1"/>
</dbReference>
<dbReference type="RefSeq" id="WP_014202592.1">
    <property type="nucleotide sequence ID" value="NC_016599.1"/>
</dbReference>